<evidence type="ECO:0008006" key="3">
    <source>
        <dbReference type="Google" id="ProtNLM"/>
    </source>
</evidence>
<sequence>MMNPPVEESLDTNLVELAGYHAYRNYQINSIINANDNMFRVVNTIYDHPTGLDALTVESLETGEFTVVYVGTATETSTGEFSSADIVTDMMLVSDLDVPQLEAAEAYYREMDQKYGVDSVAGNSLGGALANNVAVQHEDVRSVTLNPALLPFNGVMDPNKVYDNITNYFSEYDALTKGLSSIGMSEQIPGQVYNINNGIPLLNAIGSNHTGYVNRADGGQFYEIGTKGEPGYGQIHIAAHEHIVTSIWTGLPLHGGSTDRILINQESLETLASSLNGYVKERLVLSHEYMENALAIIQHERDTRAERERKLKEQFFERMETFQQMHLTMTSGAHTILSTTVQNALDIAGRMGGPIGTLISILNSPPAKLVDHLFLPNIDLFERYTEISDRIFEALEQAGEFQLELQNLTDNALTELFSPVTGNFSDAVVDELYEHYVIVNQNYAHVTAHLGAHALNVSTVGCQFTDNDEAVASTISGQGVGSSNHTFARTDFSLNDSEYLENALNLKQLHVDVKFQALKTLGVARLTKPLSLILVKIFAVEGAIFLLKESVRNIASRIRTAASTLPFSDIDQLNLYEVLVKTPVESIINVLDDLESFVRGLRTVMSGLISGLPTVFDEFKPYIDTAIFNDSSYLNVQLYTTSAAALNANMKLLFNDVNYQLTDQQGNAIVKLHSESVKFTDNMNVLDEQVQRGTVI</sequence>
<dbReference type="AlphaFoldDB" id="A0A554A483"/>
<protein>
    <recommendedName>
        <fullName evidence="3">DUF2974 domain-containing protein</fullName>
    </recommendedName>
</protein>
<dbReference type="Proteomes" id="UP000318521">
    <property type="component" value="Unassembled WGS sequence"/>
</dbReference>
<dbReference type="EMBL" id="VLXZ01000001">
    <property type="protein sequence ID" value="TSB48486.1"/>
    <property type="molecule type" value="Genomic_DNA"/>
</dbReference>
<organism evidence="1 2">
    <name type="scientific">Alkalicoccobacillus porphyridii</name>
    <dbReference type="NCBI Taxonomy" id="2597270"/>
    <lineage>
        <taxon>Bacteria</taxon>
        <taxon>Bacillati</taxon>
        <taxon>Bacillota</taxon>
        <taxon>Bacilli</taxon>
        <taxon>Bacillales</taxon>
        <taxon>Bacillaceae</taxon>
        <taxon>Alkalicoccobacillus</taxon>
    </lineage>
</organism>
<dbReference type="SUPFAM" id="SSF53474">
    <property type="entry name" value="alpha/beta-Hydrolases"/>
    <property type="match status" value="1"/>
</dbReference>
<evidence type="ECO:0000313" key="1">
    <source>
        <dbReference type="EMBL" id="TSB48486.1"/>
    </source>
</evidence>
<gene>
    <name evidence="1" type="ORF">FN960_02730</name>
</gene>
<name>A0A554A483_9BACI</name>
<dbReference type="OrthoDB" id="2747668at2"/>
<dbReference type="InterPro" id="IPR029058">
    <property type="entry name" value="AB_hydrolase_fold"/>
</dbReference>
<accession>A0A554A483</accession>
<keyword evidence="2" id="KW-1185">Reference proteome</keyword>
<dbReference type="NCBIfam" id="NF047388">
    <property type="entry name" value="SA1320_fam"/>
    <property type="match status" value="1"/>
</dbReference>
<proteinExistence type="predicted"/>
<dbReference type="RefSeq" id="WP_143846830.1">
    <property type="nucleotide sequence ID" value="NZ_VLXZ01000001.1"/>
</dbReference>
<comment type="caution">
    <text evidence="1">The sequence shown here is derived from an EMBL/GenBank/DDBJ whole genome shotgun (WGS) entry which is preliminary data.</text>
</comment>
<evidence type="ECO:0000313" key="2">
    <source>
        <dbReference type="Proteomes" id="UP000318521"/>
    </source>
</evidence>
<reference evidence="1 2" key="1">
    <citation type="submission" date="2019-07" db="EMBL/GenBank/DDBJ databases">
        <authorList>
            <person name="Park Y.J."/>
            <person name="Jeong S.E."/>
            <person name="Jung H.S."/>
        </authorList>
    </citation>
    <scope>NUCLEOTIDE SEQUENCE [LARGE SCALE GENOMIC DNA]</scope>
    <source>
        <strain evidence="2">P16(2019)</strain>
    </source>
</reference>